<feature type="chain" id="PRO_5009171690" evidence="1">
    <location>
        <begin position="20"/>
        <end position="87"/>
    </location>
</feature>
<dbReference type="RefSeq" id="WP_017041779.1">
    <property type="nucleotide sequence ID" value="NZ_AJYQ02000020.1"/>
</dbReference>
<proteinExistence type="predicted"/>
<sequence>MKRLILGILLIGCHSISFANDSTGDVVNSVTQDSNFSSSNRKVARLYSGSTAGRVNIPSGYDTIIVNGDTHYVGAGYTSNIHESKNL</sequence>
<evidence type="ECO:0000313" key="3">
    <source>
        <dbReference type="Proteomes" id="UP000094741"/>
    </source>
</evidence>
<dbReference type="EMBL" id="AJYQ02000020">
    <property type="protein sequence ID" value="OEE37299.1"/>
    <property type="molecule type" value="Genomic_DNA"/>
</dbReference>
<accession>A0A1E5BIM6</accession>
<comment type="caution">
    <text evidence="2">The sequence shown here is derived from an EMBL/GenBank/DDBJ whole genome shotgun (WGS) entry which is preliminary data.</text>
</comment>
<dbReference type="Proteomes" id="UP000094741">
    <property type="component" value="Unassembled WGS sequence"/>
</dbReference>
<dbReference type="AlphaFoldDB" id="A0A1E5BIM6"/>
<organism evidence="2 3">
    <name type="scientific">Vibrio genomosp. F10 str. ZF-129</name>
    <dbReference type="NCBI Taxonomy" id="1187848"/>
    <lineage>
        <taxon>Bacteria</taxon>
        <taxon>Pseudomonadati</taxon>
        <taxon>Pseudomonadota</taxon>
        <taxon>Gammaproteobacteria</taxon>
        <taxon>Vibrionales</taxon>
        <taxon>Vibrionaceae</taxon>
        <taxon>Vibrio</taxon>
    </lineage>
</organism>
<protein>
    <submittedName>
        <fullName evidence="2">Uncharacterized protein</fullName>
    </submittedName>
</protein>
<name>A0A1E5BIM6_9VIBR</name>
<feature type="signal peptide" evidence="1">
    <location>
        <begin position="1"/>
        <end position="19"/>
    </location>
</feature>
<gene>
    <name evidence="2" type="ORF">A1QO_04125</name>
</gene>
<keyword evidence="1" id="KW-0732">Signal</keyword>
<reference evidence="2 3" key="1">
    <citation type="journal article" date="2012" name="Science">
        <title>Ecological populations of bacteria act as socially cohesive units of antibiotic production and resistance.</title>
        <authorList>
            <person name="Cordero O.X."/>
            <person name="Wildschutte H."/>
            <person name="Kirkup B."/>
            <person name="Proehl S."/>
            <person name="Ngo L."/>
            <person name="Hussain F."/>
            <person name="Le Roux F."/>
            <person name="Mincer T."/>
            <person name="Polz M.F."/>
        </authorList>
    </citation>
    <scope>NUCLEOTIDE SEQUENCE [LARGE SCALE GENOMIC DNA]</scope>
    <source>
        <strain evidence="2 3">ZF-129</strain>
    </source>
</reference>
<evidence type="ECO:0000313" key="2">
    <source>
        <dbReference type="EMBL" id="OEE37299.1"/>
    </source>
</evidence>
<evidence type="ECO:0000256" key="1">
    <source>
        <dbReference type="SAM" id="SignalP"/>
    </source>
</evidence>